<keyword evidence="2" id="KW-1185">Reference proteome</keyword>
<protein>
    <submittedName>
        <fullName evidence="1">Na+/H+ antiporter NhaC family protein</fullName>
    </submittedName>
</protein>
<accession>A0ACD1A7B7</accession>
<name>A0ACD1A7B7_9FIRM</name>
<evidence type="ECO:0000313" key="2">
    <source>
        <dbReference type="Proteomes" id="UP000594014"/>
    </source>
</evidence>
<organism evidence="1 2">
    <name type="scientific">Anoxybacterium hadale</name>
    <dbReference type="NCBI Taxonomy" id="3408580"/>
    <lineage>
        <taxon>Bacteria</taxon>
        <taxon>Bacillati</taxon>
        <taxon>Bacillota</taxon>
        <taxon>Clostridia</taxon>
        <taxon>Peptostreptococcales</taxon>
        <taxon>Anaerovoracaceae</taxon>
        <taxon>Anoxybacterium</taxon>
    </lineage>
</organism>
<dbReference type="Proteomes" id="UP000594014">
    <property type="component" value="Chromosome"/>
</dbReference>
<reference evidence="1" key="1">
    <citation type="submission" date="2019-08" db="EMBL/GenBank/DDBJ databases">
        <title>Genome sequence of Clostridiales bacterium MT110.</title>
        <authorList>
            <person name="Cao J."/>
        </authorList>
    </citation>
    <scope>NUCLEOTIDE SEQUENCE</scope>
    <source>
        <strain evidence="1">MT110</strain>
    </source>
</reference>
<evidence type="ECO:0000313" key="1">
    <source>
        <dbReference type="EMBL" id="QOX62291.1"/>
    </source>
</evidence>
<gene>
    <name evidence="1" type="ORF">FRZ06_02425</name>
</gene>
<dbReference type="EMBL" id="CP042469">
    <property type="protein sequence ID" value="QOX62291.1"/>
    <property type="molecule type" value="Genomic_DNA"/>
</dbReference>
<sequence>MEVGFWAIVPPLLTIVLAIATKEVLLSLFIGVYTGCLIIVGGHPLGGFEKMIEIIIAKLTDPWNMQVLIIVILLGGMIGLLTRSGGSTAFGNLLGRRITTKKGAQGTTWLIGLLIFFDDYFNALTNGAIMRPISDKFGVSREKLSYIIDSTAVGICLVVPLSSWVAFICSLIADSYASAGVDQDAFQAFLLCIPFNFYAWLSIIMVIIVVYLGLDYGPMAKAEKRTMLTGALCDKTFSGGGADDDDFSSIEQKNGTALDLLAPILLLICCALIFMLYTGGFFESFNVLDAVNNMDGMLALTYAVSIAVIFAIIFYAVRRLSKVGDSIAAFVVGTKSMLFVVILLAFAWSIGGVGDELDTAGYVASLFVGNVPPFLVAVIIFIFSCIMTFSTGATWGTYAIMIPLAVPLAIAMDINVYACIAAVIGGGGFGNHCSPLADTAILSSAAANIRHTDHIKTQIPYSVTCACVACVGFLISGFVDHWILPMLVVLILFLATVFVLNRLFGAGKYRTEDQVDSASESQE</sequence>
<proteinExistence type="predicted"/>